<sequence length="205" mass="23000">MPSYKLSYFDAKGRAEAIRVAFHCGGIPFADERLSREQFAEKKETFPFGQVPVLTVDDKTMIPQEVAILHYVGRLTGLYPNDAEEAVKVDVIINLANDFYSSMSVFYMPDNPGKEHLKKMVVDDKLPKLFGYLEKYLAKSGTTFSAGNKLTIADLRLYSIISSCQSGLLDGCPTHIVDKFPHVVKLYQAIDGHEKVASWNKNQTK</sequence>
<dbReference type="OrthoDB" id="64767at2759"/>
<dbReference type="Gene3D" id="3.40.30.10">
    <property type="entry name" value="Glutaredoxin"/>
    <property type="match status" value="1"/>
</dbReference>
<keyword evidence="4" id="KW-1185">Reference proteome</keyword>
<dbReference type="CDD" id="cd03039">
    <property type="entry name" value="GST_N_Sigma_like"/>
    <property type="match status" value="1"/>
</dbReference>
<dbReference type="SUPFAM" id="SSF47616">
    <property type="entry name" value="GST C-terminal domain-like"/>
    <property type="match status" value="1"/>
</dbReference>
<evidence type="ECO:0008006" key="5">
    <source>
        <dbReference type="Google" id="ProtNLM"/>
    </source>
</evidence>
<dbReference type="CDD" id="cd03192">
    <property type="entry name" value="GST_C_Sigma_like"/>
    <property type="match status" value="1"/>
</dbReference>
<dbReference type="InterPro" id="IPR036249">
    <property type="entry name" value="Thioredoxin-like_sf"/>
</dbReference>
<evidence type="ECO:0000259" key="1">
    <source>
        <dbReference type="PROSITE" id="PS50404"/>
    </source>
</evidence>
<dbReference type="InterPro" id="IPR040079">
    <property type="entry name" value="Glutathione_S-Trfase"/>
</dbReference>
<dbReference type="PROSITE" id="PS50404">
    <property type="entry name" value="GST_NTER"/>
    <property type="match status" value="1"/>
</dbReference>
<feature type="domain" description="GST N-terminal" evidence="1">
    <location>
        <begin position="2"/>
        <end position="80"/>
    </location>
</feature>
<evidence type="ECO:0000259" key="2">
    <source>
        <dbReference type="PROSITE" id="PS50405"/>
    </source>
</evidence>
<dbReference type="InterPro" id="IPR010987">
    <property type="entry name" value="Glutathione-S-Trfase_C-like"/>
</dbReference>
<dbReference type="SUPFAM" id="SSF52833">
    <property type="entry name" value="Thioredoxin-like"/>
    <property type="match status" value="1"/>
</dbReference>
<name>A0A5B0QA09_PUCGR</name>
<dbReference type="SFLD" id="SFLDG01205">
    <property type="entry name" value="AMPS.1"/>
    <property type="match status" value="1"/>
</dbReference>
<dbReference type="PANTHER" id="PTHR11571">
    <property type="entry name" value="GLUTATHIONE S-TRANSFERASE"/>
    <property type="match status" value="1"/>
</dbReference>
<evidence type="ECO:0000313" key="4">
    <source>
        <dbReference type="Proteomes" id="UP000324748"/>
    </source>
</evidence>
<dbReference type="Pfam" id="PF14497">
    <property type="entry name" value="GST_C_3"/>
    <property type="match status" value="1"/>
</dbReference>
<dbReference type="Pfam" id="PF02798">
    <property type="entry name" value="GST_N"/>
    <property type="match status" value="1"/>
</dbReference>
<dbReference type="SFLD" id="SFLDG00363">
    <property type="entry name" value="AMPS_(cytGST):_Alpha-__Mu-__Pi"/>
    <property type="match status" value="1"/>
</dbReference>
<dbReference type="InterPro" id="IPR004046">
    <property type="entry name" value="GST_C"/>
</dbReference>
<dbReference type="PANTHER" id="PTHR11571:SF252">
    <property type="entry name" value="GLUTATHIONE S-TRANSFERASE"/>
    <property type="match status" value="1"/>
</dbReference>
<dbReference type="InterPro" id="IPR050213">
    <property type="entry name" value="GST_superfamily"/>
</dbReference>
<dbReference type="EMBL" id="VSWC01000027">
    <property type="protein sequence ID" value="KAA1109955.1"/>
    <property type="molecule type" value="Genomic_DNA"/>
</dbReference>
<dbReference type="InterPro" id="IPR004045">
    <property type="entry name" value="Glutathione_S-Trfase_N"/>
</dbReference>
<dbReference type="PROSITE" id="PS50405">
    <property type="entry name" value="GST_CTER"/>
    <property type="match status" value="1"/>
</dbReference>
<feature type="domain" description="GST C-terminal" evidence="2">
    <location>
        <begin position="82"/>
        <end position="205"/>
    </location>
</feature>
<evidence type="ECO:0000313" key="3">
    <source>
        <dbReference type="EMBL" id="KAA1109955.1"/>
    </source>
</evidence>
<dbReference type="InterPro" id="IPR036282">
    <property type="entry name" value="Glutathione-S-Trfase_C_sf"/>
</dbReference>
<accession>A0A5B0QA09</accession>
<reference evidence="3 4" key="1">
    <citation type="submission" date="2019-05" db="EMBL/GenBank/DDBJ databases">
        <title>Emergence of the Ug99 lineage of the wheat stem rust pathogen through somatic hybridization.</title>
        <authorList>
            <person name="Li F."/>
            <person name="Upadhyaya N.M."/>
            <person name="Sperschneider J."/>
            <person name="Matny O."/>
            <person name="Nguyen-Phuc H."/>
            <person name="Mago R."/>
            <person name="Raley C."/>
            <person name="Miller M.E."/>
            <person name="Silverstein K.A.T."/>
            <person name="Henningsen E."/>
            <person name="Hirsch C.D."/>
            <person name="Visser B."/>
            <person name="Pretorius Z.A."/>
            <person name="Steffenson B.J."/>
            <person name="Schwessinger B."/>
            <person name="Dodds P.N."/>
            <person name="Figueroa M."/>
        </authorList>
    </citation>
    <scope>NUCLEOTIDE SEQUENCE [LARGE SCALE GENOMIC DNA]</scope>
    <source>
        <strain evidence="3">21-0</strain>
    </source>
</reference>
<proteinExistence type="predicted"/>
<dbReference type="Proteomes" id="UP000324748">
    <property type="component" value="Unassembled WGS sequence"/>
</dbReference>
<dbReference type="GO" id="GO:0004364">
    <property type="term" value="F:glutathione transferase activity"/>
    <property type="evidence" value="ECO:0007669"/>
    <property type="project" value="TreeGrafter"/>
</dbReference>
<dbReference type="SFLD" id="SFLDS00019">
    <property type="entry name" value="Glutathione_Transferase_(cytos"/>
    <property type="match status" value="1"/>
</dbReference>
<organism evidence="3 4">
    <name type="scientific">Puccinia graminis f. sp. tritici</name>
    <dbReference type="NCBI Taxonomy" id="56615"/>
    <lineage>
        <taxon>Eukaryota</taxon>
        <taxon>Fungi</taxon>
        <taxon>Dikarya</taxon>
        <taxon>Basidiomycota</taxon>
        <taxon>Pucciniomycotina</taxon>
        <taxon>Pucciniomycetes</taxon>
        <taxon>Pucciniales</taxon>
        <taxon>Pucciniaceae</taxon>
        <taxon>Puccinia</taxon>
    </lineage>
</organism>
<dbReference type="Gene3D" id="1.20.1050.10">
    <property type="match status" value="1"/>
</dbReference>
<gene>
    <name evidence="3" type="ORF">PGT21_004650</name>
</gene>
<protein>
    <recommendedName>
        <fullName evidence="5">Glutathione S-transferase</fullName>
    </recommendedName>
</protein>
<dbReference type="AlphaFoldDB" id="A0A5B0QA09"/>
<dbReference type="FunFam" id="1.20.1050.10:FF:000055">
    <property type="entry name" value="Glutathione S-transferase"/>
    <property type="match status" value="1"/>
</dbReference>
<dbReference type="FunFam" id="3.40.30.10:FF:000608">
    <property type="entry name" value="Glutathione S-Transferase"/>
    <property type="match status" value="1"/>
</dbReference>
<dbReference type="GO" id="GO:0006749">
    <property type="term" value="P:glutathione metabolic process"/>
    <property type="evidence" value="ECO:0007669"/>
    <property type="project" value="TreeGrafter"/>
</dbReference>
<comment type="caution">
    <text evidence="3">The sequence shown here is derived from an EMBL/GenBank/DDBJ whole genome shotgun (WGS) entry which is preliminary data.</text>
</comment>